<gene>
    <name evidence="4" type="ORF">OKA05_05010</name>
</gene>
<sequence>MNLFHRSACCSLAVALSAPCFAQRGPVPGFSSATPYLIHYGNWDSTLITQARTNYKLVILHPSASNITAANIATIRSGPDSTVGTSDDVKVIAYISVGEDDRPGAPFPGEGNGPRVDPRPSNATPLESITDPLGQASPGGTGYASYYLDDVDQDGQPDQNAVFGGYYVNPGDPAWYQILKNKTKVGSQRAGILELLTTTTGNGYNCDGLFLDTLDTPAPDSFGGTSFEWTTEAYRDLVKQISDDHPAKLLMANRGVFFYNPNLKSYAYTLRPYINMLMFESYYTDSSGSGMETAFFDDNKFNFAPKINAEANRPDGFTVVSLGYTSSGEPPSLIAQDFIESQQQQGWLLYRTNPALNALPFNTQAATWNAANPDTAPPVWDSTAAPGADSFPEEFGNQPPAPRIGVQQVATSDGTATVRWDVARDQTGPVKYHIYYTTEAVLNFATATKLANVAPAVPESYQSGAGAGRFPYEFTLTGLTNGTAYRFAVRAEDALGHEDTNDVVIAATPQPNPSGYREVTIDGAFTDWDGAPVLDADPAEATPVDFANVQVANDANYLYVRFTLHAGASPFSDFNTHLFLDTDNNPATGLPVSGAGIGSEVMVETGTAYDQRGGGFNEGGVNGVAWSISPAGPATAFELRFSRSATFVNGGAPVFGGNTIRLALQDNRGDTTAGILLDFAASPPPPSNYAAINVDGNSADWAGIPVTGTDPTGDSIPDIASVKVANDADYLYVLVQYNGAVDTNTLNGSPSTFLSLDNDANAGTGFNIYGLGQVGAEVSWQNDFPFAQDAATYNRGAVFTNGAAGISPYFANTTFQEYRIARNATYSIGGGPQQPVFPNNSIKLALWSDHGVSAEFAGAVNYTFAAAPVAGNFAPITVDGTFTDWAGIPVRASRASSGADMDWATLQLANDGQYLYGRFTLHAAPAAPPFSESQTNLFLDTDNNPATGFVPGSSGFGSSLMIQGGTGYDQRGGGFNEGTASDLGWLIAGSGTEWEFRVSRTAAYAGAVPVFANGTIRLMLQDDRPTTPGTMLPTAGVSYTFQTNPDAAIYEAWRAAEFTAPELANLLISGDNADPDHDGTANLLEFALGLLPKTSDPEGLPDGALMSIGPDRFLTFTYIRRPLTDGVTFTPQTSSDLGTWNSDQSQFTPLSTTPLGGNLTEVKIRLNTPLPAGPKFVRLQAILAP</sequence>
<protein>
    <submittedName>
        <fullName evidence="4">Fibronectin type III domain-containing protein</fullName>
    </submittedName>
</protein>
<dbReference type="InterPro" id="IPR017853">
    <property type="entry name" value="GH"/>
</dbReference>
<evidence type="ECO:0000256" key="1">
    <source>
        <dbReference type="SAM" id="MobiDB-lite"/>
    </source>
</evidence>
<feature type="domain" description="Fibronectin type-III" evidence="3">
    <location>
        <begin position="399"/>
        <end position="498"/>
    </location>
</feature>
<comment type="caution">
    <text evidence="4">The sequence shown here is derived from an EMBL/GenBank/DDBJ whole genome shotgun (WGS) entry which is preliminary data.</text>
</comment>
<dbReference type="CDD" id="cd00063">
    <property type="entry name" value="FN3"/>
    <property type="match status" value="1"/>
</dbReference>
<evidence type="ECO:0000313" key="4">
    <source>
        <dbReference type="EMBL" id="MCW1921900.1"/>
    </source>
</evidence>
<feature type="signal peptide" evidence="2">
    <location>
        <begin position="1"/>
        <end position="22"/>
    </location>
</feature>
<dbReference type="SUPFAM" id="SSF49265">
    <property type="entry name" value="Fibronectin type III"/>
    <property type="match status" value="1"/>
</dbReference>
<dbReference type="Gene3D" id="3.20.20.70">
    <property type="entry name" value="Aldolase class I"/>
    <property type="match status" value="1"/>
</dbReference>
<dbReference type="SMART" id="SM00060">
    <property type="entry name" value="FN3"/>
    <property type="match status" value="1"/>
</dbReference>
<feature type="region of interest" description="Disordered" evidence="1">
    <location>
        <begin position="100"/>
        <end position="135"/>
    </location>
</feature>
<dbReference type="RefSeq" id="WP_264486010.1">
    <property type="nucleotide sequence ID" value="NZ_JAPDDT010000002.1"/>
</dbReference>
<reference evidence="4 5" key="1">
    <citation type="submission" date="2022-10" db="EMBL/GenBank/DDBJ databases">
        <title>Luteolibacter arcticus strain CCTCC AB 2014275, whole genome shotgun sequencing project.</title>
        <authorList>
            <person name="Zhao G."/>
            <person name="Shen L."/>
        </authorList>
    </citation>
    <scope>NUCLEOTIDE SEQUENCE [LARGE SCALE GENOMIC DNA]</scope>
    <source>
        <strain evidence="4 5">CCTCC AB 2014275</strain>
    </source>
</reference>
<dbReference type="InterPro" id="IPR036116">
    <property type="entry name" value="FN3_sf"/>
</dbReference>
<proteinExistence type="predicted"/>
<dbReference type="Gene3D" id="2.60.40.10">
    <property type="entry name" value="Immunoglobulins"/>
    <property type="match status" value="1"/>
</dbReference>
<name>A0ABT3GE48_9BACT</name>
<keyword evidence="5" id="KW-1185">Reference proteome</keyword>
<dbReference type="InterPro" id="IPR013785">
    <property type="entry name" value="Aldolase_TIM"/>
</dbReference>
<dbReference type="Proteomes" id="UP001320876">
    <property type="component" value="Unassembled WGS sequence"/>
</dbReference>
<dbReference type="InterPro" id="IPR003961">
    <property type="entry name" value="FN3_dom"/>
</dbReference>
<organism evidence="4 5">
    <name type="scientific">Luteolibacter arcticus</name>
    <dbReference type="NCBI Taxonomy" id="1581411"/>
    <lineage>
        <taxon>Bacteria</taxon>
        <taxon>Pseudomonadati</taxon>
        <taxon>Verrucomicrobiota</taxon>
        <taxon>Verrucomicrobiia</taxon>
        <taxon>Verrucomicrobiales</taxon>
        <taxon>Verrucomicrobiaceae</taxon>
        <taxon>Luteolibacter</taxon>
    </lineage>
</organism>
<dbReference type="EMBL" id="JAPDDT010000002">
    <property type="protein sequence ID" value="MCW1921900.1"/>
    <property type="molecule type" value="Genomic_DNA"/>
</dbReference>
<keyword evidence="2" id="KW-0732">Signal</keyword>
<evidence type="ECO:0000259" key="3">
    <source>
        <dbReference type="SMART" id="SM00060"/>
    </source>
</evidence>
<evidence type="ECO:0000256" key="2">
    <source>
        <dbReference type="SAM" id="SignalP"/>
    </source>
</evidence>
<dbReference type="InterPro" id="IPR013783">
    <property type="entry name" value="Ig-like_fold"/>
</dbReference>
<accession>A0ABT3GE48</accession>
<evidence type="ECO:0000313" key="5">
    <source>
        <dbReference type="Proteomes" id="UP001320876"/>
    </source>
</evidence>
<feature type="chain" id="PRO_5045603229" evidence="2">
    <location>
        <begin position="23"/>
        <end position="1185"/>
    </location>
</feature>
<dbReference type="SUPFAM" id="SSF51445">
    <property type="entry name" value="(Trans)glycosidases"/>
    <property type="match status" value="1"/>
</dbReference>